<dbReference type="InterPro" id="IPR003607">
    <property type="entry name" value="HD/PDEase_dom"/>
</dbReference>
<name>A0ABT1EFB6_9FIRM</name>
<dbReference type="SUPFAM" id="SSF109604">
    <property type="entry name" value="HD-domain/PDEase-like"/>
    <property type="match status" value="1"/>
</dbReference>
<gene>
    <name evidence="1" type="ORF">NK125_12060</name>
</gene>
<sequence>MKRVSTIADTIHGTIEITYFEKKVISHVIFNRMHDVYQNSTVYLTFPCNRTKRFEHSVGTMKLCSDIFYNSFKNADTETINTFLDVFKKSLLELLKNMKETKQAKYEHKFGGRLRKIPIDVIPNKIEYVDKIFNIPQKMKDNSAVYVILMQAIRVVALLHDIGHPPFSHISEFALESIYDNYKTTDEGGKERPREFVQILDAAKKEGTNKKLHELMGDHIVNLILDSVIEDLKAEDAKDCEKYEMQIYEVLIKETVCAIFENKPPFDQLHRIVDGSLDGDRLDYVTRDALNSGLDKGKIEYDRLFSNMTLIEMPLQERREFVFCPNIKALNTVEDYLMRRWDIYKNIIFHHRVVKTDYLMQSVIEKLAIYHMESSGENNAMSELLPSDISGLWKAFKREASLDSIHAISQWDDSWLITVLKKHYFEEFLDDPKNVILHKQLSELLTNQKYYFSAIKRFEDFQIVDKAIAKVVSDNTKKLDEKIDELRKCSTCYYKEELENTEINSEDDFVDIHQFLADIQEIVVQANSIMNKDINQKLIFAKLRRMFNSSSRLFTSKALSDILKELILRSKEEFFKSNEVVDVVCVMKKYDIGVKDPIYLYSARSKSVQNIIDISPIVQILELSYDTFPQFFIYILKAEDARKMIDVDGYLKHVGESIGTFFMDEWMQVMNESIDDMMKEEKRYV</sequence>
<keyword evidence="2" id="KW-1185">Reference proteome</keyword>
<dbReference type="Proteomes" id="UP001523566">
    <property type="component" value="Unassembled WGS sequence"/>
</dbReference>
<evidence type="ECO:0000313" key="1">
    <source>
        <dbReference type="EMBL" id="MCP1103147.1"/>
    </source>
</evidence>
<dbReference type="PANTHER" id="PTHR11373:SF4">
    <property type="entry name" value="DEOXYNUCLEOSIDE TRIPHOSPHATE TRIPHOSPHOHYDROLASE SAMHD1"/>
    <property type="match status" value="1"/>
</dbReference>
<dbReference type="EMBL" id="JAMZFW010000019">
    <property type="protein sequence ID" value="MCP1103147.1"/>
    <property type="molecule type" value="Genomic_DNA"/>
</dbReference>
<dbReference type="PANTHER" id="PTHR11373">
    <property type="entry name" value="DEOXYNUCLEOSIDE TRIPHOSPHATE TRIPHOSPHOHYDROLASE"/>
    <property type="match status" value="1"/>
</dbReference>
<reference evidence="1 2" key="1">
    <citation type="journal article" date="2022" name="Genome Biol. Evol.">
        <title>Host diet, physiology and behaviors set the stage for Lachnospiraceae cladogenesis.</title>
        <authorList>
            <person name="Vera-Ponce De Leon A."/>
            <person name="Schneider M."/>
            <person name="Jahnes B.C."/>
            <person name="Sadowski V."/>
            <person name="Camuy-Velez L.A."/>
            <person name="Duan J."/>
            <person name="Sabree Z.L."/>
        </authorList>
    </citation>
    <scope>NUCLEOTIDE SEQUENCE [LARGE SCALE GENOMIC DNA]</scope>
    <source>
        <strain evidence="1 2">PAL113</strain>
    </source>
</reference>
<proteinExistence type="predicted"/>
<dbReference type="CDD" id="cd00077">
    <property type="entry name" value="HDc"/>
    <property type="match status" value="1"/>
</dbReference>
<dbReference type="RefSeq" id="WP_262066931.1">
    <property type="nucleotide sequence ID" value="NZ_JAMXOD010000019.1"/>
</dbReference>
<organism evidence="1 2">
    <name type="scientific">Aequitasia blattaphilus</name>
    <dbReference type="NCBI Taxonomy" id="2949332"/>
    <lineage>
        <taxon>Bacteria</taxon>
        <taxon>Bacillati</taxon>
        <taxon>Bacillota</taxon>
        <taxon>Clostridia</taxon>
        <taxon>Lachnospirales</taxon>
        <taxon>Lachnospiraceae</taxon>
        <taxon>Aequitasia</taxon>
    </lineage>
</organism>
<accession>A0ABT1EFB6</accession>
<comment type="caution">
    <text evidence="1">The sequence shown here is derived from an EMBL/GenBank/DDBJ whole genome shotgun (WGS) entry which is preliminary data.</text>
</comment>
<dbReference type="InterPro" id="IPR050135">
    <property type="entry name" value="dGTPase-like"/>
</dbReference>
<evidence type="ECO:0000313" key="2">
    <source>
        <dbReference type="Proteomes" id="UP001523566"/>
    </source>
</evidence>
<dbReference type="Gene3D" id="1.10.3210.10">
    <property type="entry name" value="Hypothetical protein af1432"/>
    <property type="match status" value="1"/>
</dbReference>
<protein>
    <submittedName>
        <fullName evidence="1">HD domain-containing protein</fullName>
    </submittedName>
</protein>